<proteinExistence type="predicted"/>
<evidence type="ECO:0000313" key="3">
    <source>
        <dbReference type="Proteomes" id="UP001330812"/>
    </source>
</evidence>
<dbReference type="RefSeq" id="WP_326834357.1">
    <property type="nucleotide sequence ID" value="NZ_CP142149.1"/>
</dbReference>
<dbReference type="PANTHER" id="PTHR35563:SF2">
    <property type="entry name" value="BARREL METAL-DEPENDENT HYDROLASE, PUTATIVE (AFU_ORTHOLOGUE AFUA_1G16240)-RELATED"/>
    <property type="match status" value="1"/>
</dbReference>
<dbReference type="InterPro" id="IPR006680">
    <property type="entry name" value="Amidohydro-rel"/>
</dbReference>
<evidence type="ECO:0000313" key="2">
    <source>
        <dbReference type="EMBL" id="WSE31550.1"/>
    </source>
</evidence>
<dbReference type="Pfam" id="PF04909">
    <property type="entry name" value="Amidohydro_2"/>
    <property type="match status" value="1"/>
</dbReference>
<sequence length="275" mass="29571">MIPSGATDCHVHVFDPRFPYSEDRAYTPGAASGEQLDELHWRLGVSRAVLVQPSPYGTDNSCLLAQLRDRGERARGVVVVDPAGGAPLREWHAQGVRGARVNLATFAVDDPAAAPAPLRATASAIADLGWHLQVFTSAKVVAALADEFARLPVPVVFDHFALASPDVGLAELTDLLRSGAAYVKLSAPHRISTAPDHTDVEPLVRALAAAAPDRLLWGTDWPHTGGRARTPANRLSVEPFEPIDDARALERLLDWTGPVVGRRILVDNPVELYGF</sequence>
<organism evidence="2 3">
    <name type="scientific">Amycolatopsis rhabdoformis</name>
    <dbReference type="NCBI Taxonomy" id="1448059"/>
    <lineage>
        <taxon>Bacteria</taxon>
        <taxon>Bacillati</taxon>
        <taxon>Actinomycetota</taxon>
        <taxon>Actinomycetes</taxon>
        <taxon>Pseudonocardiales</taxon>
        <taxon>Pseudonocardiaceae</taxon>
        <taxon>Amycolatopsis</taxon>
    </lineage>
</organism>
<dbReference type="InterPro" id="IPR052358">
    <property type="entry name" value="Aro_Compnd_Degr_Hydrolases"/>
</dbReference>
<accession>A0ABZ1IAW6</accession>
<dbReference type="EMBL" id="CP142149">
    <property type="protein sequence ID" value="WSE31550.1"/>
    <property type="molecule type" value="Genomic_DNA"/>
</dbReference>
<protein>
    <submittedName>
        <fullName evidence="2">Amidohydrolase family protein</fullName>
    </submittedName>
</protein>
<name>A0ABZ1IAW6_9PSEU</name>
<dbReference type="Gene3D" id="3.20.20.140">
    <property type="entry name" value="Metal-dependent hydrolases"/>
    <property type="match status" value="1"/>
</dbReference>
<evidence type="ECO:0000259" key="1">
    <source>
        <dbReference type="Pfam" id="PF04909"/>
    </source>
</evidence>
<keyword evidence="3" id="KW-1185">Reference proteome</keyword>
<dbReference type="InterPro" id="IPR032466">
    <property type="entry name" value="Metal_Hydrolase"/>
</dbReference>
<feature type="domain" description="Amidohydrolase-related" evidence="1">
    <location>
        <begin position="8"/>
        <end position="275"/>
    </location>
</feature>
<reference evidence="2 3" key="1">
    <citation type="journal article" date="2015" name="Int. J. Syst. Evol. Microbiol.">
        <title>Amycolatopsis rhabdoformis sp. nov., an actinomycete isolated from a tropical forest soil.</title>
        <authorList>
            <person name="Souza W.R."/>
            <person name="Silva R.E."/>
            <person name="Goodfellow M."/>
            <person name="Busarakam K."/>
            <person name="Figueiro F.S."/>
            <person name="Ferreira D."/>
            <person name="Rodrigues-Filho E."/>
            <person name="Moraes L.A.B."/>
            <person name="Zucchi T.D."/>
        </authorList>
    </citation>
    <scope>NUCLEOTIDE SEQUENCE [LARGE SCALE GENOMIC DNA]</scope>
    <source>
        <strain evidence="2 3">NCIMB 14900</strain>
    </source>
</reference>
<gene>
    <name evidence="2" type="ORF">VSH64_05430</name>
</gene>
<dbReference type="PANTHER" id="PTHR35563">
    <property type="entry name" value="BARREL METAL-DEPENDENT HYDROLASE, PUTATIVE (AFU_ORTHOLOGUE AFUA_1G16240)-RELATED"/>
    <property type="match status" value="1"/>
</dbReference>
<dbReference type="Proteomes" id="UP001330812">
    <property type="component" value="Chromosome"/>
</dbReference>
<dbReference type="SUPFAM" id="SSF51556">
    <property type="entry name" value="Metallo-dependent hydrolases"/>
    <property type="match status" value="1"/>
</dbReference>